<name>A0A1I1JJH4_9ACTN</name>
<accession>A0A1I1JJH4</accession>
<dbReference type="STRING" id="910347.SAMN05421773_103439"/>
<proteinExistence type="predicted"/>
<sequence>MTRSAELVPGVLVRDAVLDRVGEVREVRGRRVYLRPPAGGREWEADPEKLTVLGEAEALRVRVAVENRRSRSGDLR</sequence>
<dbReference type="EMBL" id="FOLM01000003">
    <property type="protein sequence ID" value="SFC48626.1"/>
    <property type="molecule type" value="Genomic_DNA"/>
</dbReference>
<keyword evidence="2" id="KW-1185">Reference proteome</keyword>
<reference evidence="1 2" key="1">
    <citation type="submission" date="2016-10" db="EMBL/GenBank/DDBJ databases">
        <authorList>
            <person name="de Groot N.N."/>
        </authorList>
    </citation>
    <scope>NUCLEOTIDE SEQUENCE [LARGE SCALE GENOMIC DNA]</scope>
    <source>
        <strain evidence="1 2">CGMCC 4.5739</strain>
    </source>
</reference>
<evidence type="ECO:0000313" key="1">
    <source>
        <dbReference type="EMBL" id="SFC48626.1"/>
    </source>
</evidence>
<dbReference type="RefSeq" id="WP_175541324.1">
    <property type="nucleotide sequence ID" value="NZ_FOLM01000003.1"/>
</dbReference>
<dbReference type="Proteomes" id="UP000199207">
    <property type="component" value="Unassembled WGS sequence"/>
</dbReference>
<evidence type="ECO:0000313" key="2">
    <source>
        <dbReference type="Proteomes" id="UP000199207"/>
    </source>
</evidence>
<protein>
    <submittedName>
        <fullName evidence="1">Uncharacterized protein</fullName>
    </submittedName>
</protein>
<organism evidence="1 2">
    <name type="scientific">Streptomyces aidingensis</name>
    <dbReference type="NCBI Taxonomy" id="910347"/>
    <lineage>
        <taxon>Bacteria</taxon>
        <taxon>Bacillati</taxon>
        <taxon>Actinomycetota</taxon>
        <taxon>Actinomycetes</taxon>
        <taxon>Kitasatosporales</taxon>
        <taxon>Streptomycetaceae</taxon>
        <taxon>Streptomyces</taxon>
    </lineage>
</organism>
<gene>
    <name evidence="1" type="ORF">SAMN05421773_103439</name>
</gene>
<dbReference type="AlphaFoldDB" id="A0A1I1JJH4"/>